<name>A0A8F5RBP6_9VIRU</name>
<sequence>MIIIRRFRMAESENGVSSNWAVNTFNPTYVEQQYNAAQAELDRNFAREQTLASQAFSAAQAEISRNFNASEAQKQRDFQERMSNTAYQRAVADLRKVGLNPYVALSGFSAASTPSGSTASSSPAQSSAYTSSGARASGRRGLGDDLISSFALSAMKIGIALSKGLM</sequence>
<feature type="compositionally biased region" description="Low complexity" evidence="1">
    <location>
        <begin position="112"/>
        <end position="136"/>
    </location>
</feature>
<protein>
    <submittedName>
        <fullName evidence="2">DNA pilot protein</fullName>
    </submittedName>
</protein>
<proteinExistence type="predicted"/>
<reference evidence="2" key="1">
    <citation type="submission" date="2021-04" db="EMBL/GenBank/DDBJ databases">
        <title>Genomes of microviruses identified in yellow-bellied marmot fecal samples.</title>
        <authorList>
            <person name="Varsani A."/>
            <person name="Kraberger S."/>
            <person name="Chatterjee A."/>
            <person name="Richet C."/>
            <person name="Fontenele R.S."/>
            <person name="Schmidlin K."/>
            <person name="Blumstein D.T."/>
        </authorList>
    </citation>
    <scope>NUCLEOTIDE SEQUENCE</scope>
    <source>
        <strain evidence="2">Mar13</strain>
    </source>
</reference>
<organism evidence="2">
    <name type="scientific">Microvirus mar13</name>
    <dbReference type="NCBI Taxonomy" id="2851145"/>
    <lineage>
        <taxon>Viruses</taxon>
        <taxon>Monodnaviria</taxon>
        <taxon>Sangervirae</taxon>
        <taxon>Phixviricota</taxon>
        <taxon>Malgrandaviricetes</taxon>
        <taxon>Petitvirales</taxon>
        <taxon>Microviridae</taxon>
    </lineage>
</organism>
<evidence type="ECO:0000256" key="1">
    <source>
        <dbReference type="SAM" id="MobiDB-lite"/>
    </source>
</evidence>
<dbReference type="EMBL" id="MZ089759">
    <property type="protein sequence ID" value="QXN75041.1"/>
    <property type="molecule type" value="Genomic_DNA"/>
</dbReference>
<accession>A0A8F5RBP6</accession>
<feature type="region of interest" description="Disordered" evidence="1">
    <location>
        <begin position="112"/>
        <end position="139"/>
    </location>
</feature>
<evidence type="ECO:0000313" key="2">
    <source>
        <dbReference type="EMBL" id="QXN75041.1"/>
    </source>
</evidence>